<evidence type="ECO:0000313" key="2">
    <source>
        <dbReference type="EMBL" id="RKU40194.1"/>
    </source>
</evidence>
<accession>A0A420XX10</accession>
<feature type="compositionally biased region" description="Polar residues" evidence="1">
    <location>
        <begin position="216"/>
        <end position="233"/>
    </location>
</feature>
<sequence>MCRQKIICYAACGHEEYEGEPVLCSDFEKFLKTLSWNFVARNKKGLQHCVKIVYDRHTNPSPCHVCNAQAFRQQRALAPDTRKKGIDQSSIANAGPATNKSQVHGPRSGNPDQRVQPAANAESTTDYRFDTSARKSESREEEDREAWRRYLQEKDRKEQAVFPLQASALGRRGAIRRTPSTEKLRRIRRDSQADSPSYLTTPSQPVGQESHRRSLRNSQQFSSSYSPNTSSLDAASARPLKPSEQGRASHAPAADEQWRRYYEALGKGPVVPRPQQGAGPVLNAPINNEPGNRRSGILLNPDRQSTGSKHIKWADEVQNNVASSPPRKGWAQQLVTPPKEPSKPTPMLPEPLRVKKTSPMLEGETPSRRRSRFLEDINCVDLGY</sequence>
<dbReference type="EMBL" id="QVQW01000116">
    <property type="protein sequence ID" value="RKU40194.1"/>
    <property type="molecule type" value="Genomic_DNA"/>
</dbReference>
<feature type="compositionally biased region" description="Basic and acidic residues" evidence="1">
    <location>
        <begin position="179"/>
        <end position="192"/>
    </location>
</feature>
<evidence type="ECO:0000256" key="1">
    <source>
        <dbReference type="SAM" id="MobiDB-lite"/>
    </source>
</evidence>
<comment type="caution">
    <text evidence="2">The sequence shown here is derived from an EMBL/GenBank/DDBJ whole genome shotgun (WGS) entry which is preliminary data.</text>
</comment>
<feature type="region of interest" description="Disordered" evidence="1">
    <location>
        <begin position="77"/>
        <end position="144"/>
    </location>
</feature>
<organism evidence="2 3">
    <name type="scientific">Coniochaeta pulveracea</name>
    <dbReference type="NCBI Taxonomy" id="177199"/>
    <lineage>
        <taxon>Eukaryota</taxon>
        <taxon>Fungi</taxon>
        <taxon>Dikarya</taxon>
        <taxon>Ascomycota</taxon>
        <taxon>Pezizomycotina</taxon>
        <taxon>Sordariomycetes</taxon>
        <taxon>Sordariomycetidae</taxon>
        <taxon>Coniochaetales</taxon>
        <taxon>Coniochaetaceae</taxon>
        <taxon>Coniochaeta</taxon>
    </lineage>
</organism>
<feature type="region of interest" description="Disordered" evidence="1">
    <location>
        <begin position="269"/>
        <end position="307"/>
    </location>
</feature>
<feature type="compositionally biased region" description="Basic and acidic residues" evidence="1">
    <location>
        <begin position="125"/>
        <end position="138"/>
    </location>
</feature>
<reference evidence="2 3" key="1">
    <citation type="submission" date="2018-08" db="EMBL/GenBank/DDBJ databases">
        <title>Draft genome of the lignicolous fungus Coniochaeta pulveracea.</title>
        <authorList>
            <person name="Borstlap C.J."/>
            <person name="De Witt R.N."/>
            <person name="Botha A."/>
            <person name="Volschenk H."/>
        </authorList>
    </citation>
    <scope>NUCLEOTIDE SEQUENCE [LARGE SCALE GENOMIC DNA]</scope>
    <source>
        <strain evidence="2 3">CAB683</strain>
    </source>
</reference>
<keyword evidence="3" id="KW-1185">Reference proteome</keyword>
<dbReference type="Proteomes" id="UP000275385">
    <property type="component" value="Unassembled WGS sequence"/>
</dbReference>
<evidence type="ECO:0000313" key="3">
    <source>
        <dbReference type="Proteomes" id="UP000275385"/>
    </source>
</evidence>
<feature type="region of interest" description="Disordered" evidence="1">
    <location>
        <begin position="319"/>
        <end position="372"/>
    </location>
</feature>
<name>A0A420XX10_9PEZI</name>
<feature type="compositionally biased region" description="Polar residues" evidence="1">
    <location>
        <begin position="193"/>
        <end position="207"/>
    </location>
</feature>
<feature type="compositionally biased region" description="Polar residues" evidence="1">
    <location>
        <begin position="87"/>
        <end position="102"/>
    </location>
</feature>
<feature type="region of interest" description="Disordered" evidence="1">
    <location>
        <begin position="171"/>
        <end position="255"/>
    </location>
</feature>
<protein>
    <submittedName>
        <fullName evidence="2">Uncharacterized protein</fullName>
    </submittedName>
</protein>
<gene>
    <name evidence="2" type="ORF">DL546_002479</name>
</gene>
<proteinExistence type="predicted"/>
<dbReference type="AlphaFoldDB" id="A0A420XX10"/>